<dbReference type="Proteomes" id="UP000318521">
    <property type="component" value="Unassembled WGS sequence"/>
</dbReference>
<evidence type="ECO:0000313" key="2">
    <source>
        <dbReference type="EMBL" id="TSB45212.1"/>
    </source>
</evidence>
<proteinExistence type="predicted"/>
<dbReference type="AlphaFoldDB" id="A0A553ZUV5"/>
<sequence length="67" mass="7886">MGKAVHEKKDQISYLKNRLQLLLANLDSVEAESAEPEQLEHFLEMLEQLQLKANQYKKDWEREGESN</sequence>
<protein>
    <submittedName>
        <fullName evidence="2">Uncharacterized protein</fullName>
    </submittedName>
</protein>
<reference evidence="2 3" key="1">
    <citation type="submission" date="2019-07" db="EMBL/GenBank/DDBJ databases">
        <authorList>
            <person name="Park Y.J."/>
            <person name="Jeong S.E."/>
            <person name="Jung H.S."/>
        </authorList>
    </citation>
    <scope>NUCLEOTIDE SEQUENCE [LARGE SCALE GENOMIC DNA]</scope>
    <source>
        <strain evidence="3">P16(2019)</strain>
    </source>
</reference>
<gene>
    <name evidence="2" type="ORF">FN960_17255</name>
</gene>
<dbReference type="EMBL" id="VLXZ01000013">
    <property type="protein sequence ID" value="TSB45212.1"/>
    <property type="molecule type" value="Genomic_DNA"/>
</dbReference>
<evidence type="ECO:0000256" key="1">
    <source>
        <dbReference type="SAM" id="Coils"/>
    </source>
</evidence>
<accession>A0A553ZUV5</accession>
<keyword evidence="3" id="KW-1185">Reference proteome</keyword>
<organism evidence="2 3">
    <name type="scientific">Alkalicoccobacillus porphyridii</name>
    <dbReference type="NCBI Taxonomy" id="2597270"/>
    <lineage>
        <taxon>Bacteria</taxon>
        <taxon>Bacillati</taxon>
        <taxon>Bacillota</taxon>
        <taxon>Bacilli</taxon>
        <taxon>Bacillales</taxon>
        <taxon>Bacillaceae</taxon>
        <taxon>Alkalicoccobacillus</taxon>
    </lineage>
</organism>
<evidence type="ECO:0000313" key="3">
    <source>
        <dbReference type="Proteomes" id="UP000318521"/>
    </source>
</evidence>
<dbReference type="OrthoDB" id="2990422at2"/>
<dbReference type="NCBIfam" id="NF040878">
    <property type="entry name" value="SE1561_fam"/>
    <property type="match status" value="1"/>
</dbReference>
<feature type="coiled-coil region" evidence="1">
    <location>
        <begin position="12"/>
        <end position="59"/>
    </location>
</feature>
<comment type="caution">
    <text evidence="2">The sequence shown here is derived from an EMBL/GenBank/DDBJ whole genome shotgun (WGS) entry which is preliminary data.</text>
</comment>
<dbReference type="InterPro" id="IPR047670">
    <property type="entry name" value="YfjT-like"/>
</dbReference>
<name>A0A553ZUV5_9BACI</name>
<dbReference type="RefSeq" id="WP_143850107.1">
    <property type="nucleotide sequence ID" value="NZ_VLXZ01000013.1"/>
</dbReference>
<keyword evidence="1" id="KW-0175">Coiled coil</keyword>